<feature type="chain" id="PRO_5015578695" description="LTXXQ motif family protein" evidence="1">
    <location>
        <begin position="21"/>
        <end position="116"/>
    </location>
</feature>
<dbReference type="AlphaFoldDB" id="A0A2S4NAN2"/>
<keyword evidence="3" id="KW-1185">Reference proteome</keyword>
<feature type="signal peptide" evidence="1">
    <location>
        <begin position="1"/>
        <end position="20"/>
    </location>
</feature>
<organism evidence="2 3">
    <name type="scientific">Flavobacterium croceum DSM 17960</name>
    <dbReference type="NCBI Taxonomy" id="1121886"/>
    <lineage>
        <taxon>Bacteria</taxon>
        <taxon>Pseudomonadati</taxon>
        <taxon>Bacteroidota</taxon>
        <taxon>Flavobacteriia</taxon>
        <taxon>Flavobacteriales</taxon>
        <taxon>Flavobacteriaceae</taxon>
        <taxon>Flavobacterium</taxon>
    </lineage>
</organism>
<accession>A0A2S4NAN2</accession>
<dbReference type="Proteomes" id="UP000237056">
    <property type="component" value="Unassembled WGS sequence"/>
</dbReference>
<proteinExistence type="predicted"/>
<name>A0A2S4NAN2_9FLAO</name>
<evidence type="ECO:0000256" key="1">
    <source>
        <dbReference type="SAM" id="SignalP"/>
    </source>
</evidence>
<evidence type="ECO:0008006" key="4">
    <source>
        <dbReference type="Google" id="ProtNLM"/>
    </source>
</evidence>
<dbReference type="OrthoDB" id="9968622at2"/>
<keyword evidence="1" id="KW-0732">Signal</keyword>
<protein>
    <recommendedName>
        <fullName evidence="4">LTXXQ motif family protein</fullName>
    </recommendedName>
</protein>
<evidence type="ECO:0000313" key="2">
    <source>
        <dbReference type="EMBL" id="POS02503.1"/>
    </source>
</evidence>
<gene>
    <name evidence="2" type="ORF">Q361_1039</name>
</gene>
<dbReference type="RefSeq" id="WP_103725167.1">
    <property type="nucleotide sequence ID" value="NZ_PQNY01000003.1"/>
</dbReference>
<sequence length="116" mass="13077">MKKIVLIAAFILGFNFVSVAQESKKQNVSIEQAKEDILKNVTELQRITGVNAQLKDDLINLLLNREIALQSANQEDRKAIFMKYGNKLKGAFTPEQLEAISVKNPKVLADLTEYKE</sequence>
<comment type="caution">
    <text evidence="2">The sequence shown here is derived from an EMBL/GenBank/DDBJ whole genome shotgun (WGS) entry which is preliminary data.</text>
</comment>
<reference evidence="2 3" key="1">
    <citation type="submission" date="2018-01" db="EMBL/GenBank/DDBJ databases">
        <title>Genomic Encyclopedia of Type Strains, Phase I: the one thousand microbial genomes (KMG-I) project.</title>
        <authorList>
            <person name="Goeker M."/>
        </authorList>
    </citation>
    <scope>NUCLEOTIDE SEQUENCE [LARGE SCALE GENOMIC DNA]</scope>
    <source>
        <strain evidence="2 3">DSM 17960</strain>
    </source>
</reference>
<evidence type="ECO:0000313" key="3">
    <source>
        <dbReference type="Proteomes" id="UP000237056"/>
    </source>
</evidence>
<dbReference type="EMBL" id="PQNY01000003">
    <property type="protein sequence ID" value="POS02503.1"/>
    <property type="molecule type" value="Genomic_DNA"/>
</dbReference>